<feature type="compositionally biased region" description="Polar residues" evidence="1">
    <location>
        <begin position="114"/>
        <end position="124"/>
    </location>
</feature>
<sequence length="631" mass="71587">MSAEVLFESSQNDQYLELSSLTTAHLDIADWANYHQHSGSASSGHVPYPASVSSAELRAWFRAYPSSGKLPSTKTSAAAQPNTNSVSSYFGKEYMTQDPRSQAAFLEALTSGGLDQNSSKSEVTPQIMDFPSSSTPRNKNLRILDNLLLLTSEYIDDSHQSIYMIFSYLLRKMVEVCDASSSWSWAEIYLRSFSRLISQSQVDPKEDSSQAKNTPFSSSPHSQTSSSTTSSKKSSRRRSSEARRMFHAYRTSFLISLTCYLACKMAEFDPAREPQMSKVFTQNIIPMLTSLCNNQSDVCDTPGVALMYIFVRVDIPIQELMFKYQRATLYTKDHKTTDKSYFNNEEISEDGSTTFSPTTSLSELSSPGSKLQYLTYRLIHPESMMNNNPIKFIPKFLHVFWLWCVAMGYYRRCWTRAGNDANHMASFSASLLSPFSAPQPLRFYNQSINEATFCSQDESFLQVFKKLVIDSYIMESDASVRRLYAVVFSIKRLPFGEDESAPPSPLYLNGRNQILYHAGYSMILSEFAEPRIYATSVELTRLVQNSLCRLIPKHVHWKLLMLSLFKVPSTAPATSLARYYRKNKKLSSVGRSLVAVKKKVFVTSVQRAMFDRFVYYMPSLVWDGVLKEGKY</sequence>
<keyword evidence="3" id="KW-1185">Reference proteome</keyword>
<gene>
    <name evidence="2" type="ORF">SAPINGB_P000417</name>
</gene>
<dbReference type="GeneID" id="43579241"/>
<dbReference type="AlphaFoldDB" id="A0A5E8B0V4"/>
<dbReference type="Proteomes" id="UP000398389">
    <property type="component" value="Unassembled WGS sequence"/>
</dbReference>
<feature type="region of interest" description="Disordered" evidence="1">
    <location>
        <begin position="114"/>
        <end position="135"/>
    </location>
</feature>
<evidence type="ECO:0000313" key="2">
    <source>
        <dbReference type="EMBL" id="VVT44440.1"/>
    </source>
</evidence>
<feature type="compositionally biased region" description="Low complexity" evidence="1">
    <location>
        <begin position="217"/>
        <end position="232"/>
    </location>
</feature>
<accession>A0A5E8B0V4</accession>
<dbReference type="EMBL" id="CABVLU010000001">
    <property type="protein sequence ID" value="VVT44440.1"/>
    <property type="molecule type" value="Genomic_DNA"/>
</dbReference>
<evidence type="ECO:0000313" key="3">
    <source>
        <dbReference type="Proteomes" id="UP000398389"/>
    </source>
</evidence>
<proteinExistence type="predicted"/>
<organism evidence="2 3">
    <name type="scientific">Magnusiomyces paraingens</name>
    <dbReference type="NCBI Taxonomy" id="2606893"/>
    <lineage>
        <taxon>Eukaryota</taxon>
        <taxon>Fungi</taxon>
        <taxon>Dikarya</taxon>
        <taxon>Ascomycota</taxon>
        <taxon>Saccharomycotina</taxon>
        <taxon>Dipodascomycetes</taxon>
        <taxon>Dipodascales</taxon>
        <taxon>Dipodascaceae</taxon>
        <taxon>Magnusiomyces</taxon>
    </lineage>
</organism>
<feature type="region of interest" description="Disordered" evidence="1">
    <location>
        <begin position="201"/>
        <end position="239"/>
    </location>
</feature>
<evidence type="ECO:0000256" key="1">
    <source>
        <dbReference type="SAM" id="MobiDB-lite"/>
    </source>
</evidence>
<name>A0A5E8B0V4_9ASCO</name>
<protein>
    <submittedName>
        <fullName evidence="2">Uncharacterized protein</fullName>
    </submittedName>
</protein>
<dbReference type="OrthoDB" id="10683608at2759"/>
<dbReference type="RefSeq" id="XP_031851032.1">
    <property type="nucleotide sequence ID" value="XM_031995141.1"/>
</dbReference>
<reference evidence="2 3" key="1">
    <citation type="submission" date="2019-09" db="EMBL/GenBank/DDBJ databases">
        <authorList>
            <person name="Brejova B."/>
        </authorList>
    </citation>
    <scope>NUCLEOTIDE SEQUENCE [LARGE SCALE GENOMIC DNA]</scope>
</reference>